<evidence type="ECO:0000313" key="5">
    <source>
        <dbReference type="EMBL" id="CAJ36064.1"/>
    </source>
</evidence>
<proteinExistence type="predicted"/>
<dbReference type="KEGG" id="rci:RCIX666"/>
<dbReference type="InterPro" id="IPR003439">
    <property type="entry name" value="ABC_transporter-like_ATP-bd"/>
</dbReference>
<accession>Q0W6C9</accession>
<dbReference type="eggNOG" id="arCOG00231">
    <property type="taxonomic scope" value="Archaea"/>
</dbReference>
<dbReference type="InterPro" id="IPR005670">
    <property type="entry name" value="PstB-like"/>
</dbReference>
<feature type="domain" description="ABC transporter" evidence="4">
    <location>
        <begin position="4"/>
        <end position="233"/>
    </location>
</feature>
<evidence type="ECO:0000259" key="4">
    <source>
        <dbReference type="PROSITE" id="PS50893"/>
    </source>
</evidence>
<dbReference type="InterPro" id="IPR017871">
    <property type="entry name" value="ABC_transporter-like_CS"/>
</dbReference>
<dbReference type="PROSITE" id="PS00211">
    <property type="entry name" value="ABC_TRANSPORTER_1"/>
    <property type="match status" value="1"/>
</dbReference>
<keyword evidence="2" id="KW-0547">Nucleotide-binding</keyword>
<dbReference type="GO" id="GO:0005315">
    <property type="term" value="F:phosphate transmembrane transporter activity"/>
    <property type="evidence" value="ECO:0007669"/>
    <property type="project" value="InterPro"/>
</dbReference>
<dbReference type="PANTHER" id="PTHR43423">
    <property type="entry name" value="ABC TRANSPORTER I FAMILY MEMBER 17"/>
    <property type="match status" value="1"/>
</dbReference>
<dbReference type="GeneID" id="5143332"/>
<keyword evidence="6" id="KW-1185">Reference proteome</keyword>
<dbReference type="SUPFAM" id="SSF52540">
    <property type="entry name" value="P-loop containing nucleoside triphosphate hydrolases"/>
    <property type="match status" value="1"/>
</dbReference>
<dbReference type="SMART" id="SM00382">
    <property type="entry name" value="AAA"/>
    <property type="match status" value="1"/>
</dbReference>
<evidence type="ECO:0000256" key="3">
    <source>
        <dbReference type="ARBA" id="ARBA00022840"/>
    </source>
</evidence>
<evidence type="ECO:0000313" key="6">
    <source>
        <dbReference type="Proteomes" id="UP000000663"/>
    </source>
</evidence>
<dbReference type="EMBL" id="AM114193">
    <property type="protein sequence ID" value="CAJ36064.1"/>
    <property type="molecule type" value="Genomic_DNA"/>
</dbReference>
<keyword evidence="3" id="KW-0067">ATP-binding</keyword>
<dbReference type="PANTHER" id="PTHR43423:SF1">
    <property type="entry name" value="ABC TRANSPORTER I FAMILY MEMBER 17"/>
    <property type="match status" value="1"/>
</dbReference>
<dbReference type="STRING" id="351160.RCIX666"/>
<gene>
    <name evidence="5" type="ORF">RCIX666</name>
</gene>
<evidence type="ECO:0000256" key="2">
    <source>
        <dbReference type="ARBA" id="ARBA00022741"/>
    </source>
</evidence>
<dbReference type="RefSeq" id="WP_012036445.1">
    <property type="nucleotide sequence ID" value="NC_009464.1"/>
</dbReference>
<name>Q0W6C9_METAR</name>
<dbReference type="OrthoDB" id="31298at2157"/>
<dbReference type="InterPro" id="IPR027417">
    <property type="entry name" value="P-loop_NTPase"/>
</dbReference>
<dbReference type="GO" id="GO:0035435">
    <property type="term" value="P:phosphate ion transmembrane transport"/>
    <property type="evidence" value="ECO:0007669"/>
    <property type="project" value="InterPro"/>
</dbReference>
<dbReference type="Proteomes" id="UP000000663">
    <property type="component" value="Chromosome"/>
</dbReference>
<dbReference type="PROSITE" id="PS50893">
    <property type="entry name" value="ABC_TRANSPORTER_2"/>
    <property type="match status" value="1"/>
</dbReference>
<dbReference type="InterPro" id="IPR003593">
    <property type="entry name" value="AAA+_ATPase"/>
</dbReference>
<dbReference type="GO" id="GO:0005524">
    <property type="term" value="F:ATP binding"/>
    <property type="evidence" value="ECO:0007669"/>
    <property type="project" value="UniProtKB-KW"/>
</dbReference>
<protein>
    <submittedName>
        <fullName evidence="5">ABC-type transport system, ATPase component</fullName>
    </submittedName>
</protein>
<keyword evidence="1" id="KW-0813">Transport</keyword>
<dbReference type="Gene3D" id="3.40.50.300">
    <property type="entry name" value="P-loop containing nucleotide triphosphate hydrolases"/>
    <property type="match status" value="1"/>
</dbReference>
<organism evidence="5 6">
    <name type="scientific">Methanocella arvoryzae (strain DSM 22066 / NBRC 105507 / MRE50)</name>
    <dbReference type="NCBI Taxonomy" id="351160"/>
    <lineage>
        <taxon>Archaea</taxon>
        <taxon>Methanobacteriati</taxon>
        <taxon>Methanobacteriota</taxon>
        <taxon>Stenosarchaea group</taxon>
        <taxon>Methanomicrobia</taxon>
        <taxon>Methanocellales</taxon>
        <taxon>Methanocellaceae</taxon>
        <taxon>Methanocella</taxon>
    </lineage>
</organism>
<dbReference type="GO" id="GO:0016020">
    <property type="term" value="C:membrane"/>
    <property type="evidence" value="ECO:0007669"/>
    <property type="project" value="InterPro"/>
</dbReference>
<dbReference type="CDD" id="cd03260">
    <property type="entry name" value="ABC_PstB_phosphate_transporter"/>
    <property type="match status" value="1"/>
</dbReference>
<dbReference type="Pfam" id="PF00005">
    <property type="entry name" value="ABC_tran"/>
    <property type="match status" value="1"/>
</dbReference>
<evidence type="ECO:0000256" key="1">
    <source>
        <dbReference type="ARBA" id="ARBA00022448"/>
    </source>
</evidence>
<reference evidence="5 6" key="1">
    <citation type="journal article" date="2006" name="Science">
        <title>Genome of rice cluster I archaea -- the key methane producers in the rice rhizosphere.</title>
        <authorList>
            <person name="Erkel C."/>
            <person name="Kube M."/>
            <person name="Reinhardt R."/>
            <person name="Liesack W."/>
        </authorList>
    </citation>
    <scope>NUCLEOTIDE SEQUENCE [LARGE SCALE GENOMIC DNA]</scope>
    <source>
        <strain evidence="6">DSM 22066 / NBRC 105507 / MRE50</strain>
    </source>
</reference>
<sequence>MSGLSVRNVTKKVGNKAILKDVSLEVGDGEIMAILGPSGAGKSTLLRIINMLDRPDSGRVLLDGRDIWSGNRLEMQRSMAMVFQKPVAFSWNVYDNVAYGLRLRGVDKAEIDSRIKEALALLDMTGKERQYARSLSGGEAQRLAFARAFVLRPKLLLLDEPTANLDPANVAIMERAIKDINQKYRTTVVLVTHSIYQARRLSTMAAFMMNGEVVESGKDLIGNPSDPRTRMFINGELVY</sequence>
<dbReference type="GO" id="GO:0016887">
    <property type="term" value="F:ATP hydrolysis activity"/>
    <property type="evidence" value="ECO:0007669"/>
    <property type="project" value="InterPro"/>
</dbReference>
<dbReference type="AlphaFoldDB" id="Q0W6C9"/>